<comment type="caution">
    <text evidence="20">The sequence shown here is derived from an EMBL/GenBank/DDBJ whole genome shotgun (WGS) entry which is preliminary data.</text>
</comment>
<evidence type="ECO:0000256" key="11">
    <source>
        <dbReference type="ARBA" id="ARBA00038856"/>
    </source>
</evidence>
<evidence type="ECO:0000256" key="14">
    <source>
        <dbReference type="ARBA" id="ARBA00049744"/>
    </source>
</evidence>
<keyword evidence="4" id="KW-0285">Flavoprotein</keyword>
<dbReference type="Proteomes" id="UP000059074">
    <property type="component" value="Unassembled WGS sequence"/>
</dbReference>
<keyword evidence="10" id="KW-0413">Isomerase</keyword>
<keyword evidence="8" id="KW-1207">Sterol metabolism</keyword>
<feature type="domain" description="Glucose-methanol-choline oxidoreductase N-terminal" evidence="16">
    <location>
        <begin position="88"/>
        <end position="284"/>
    </location>
</feature>
<keyword evidence="7" id="KW-0443">Lipid metabolism</keyword>
<evidence type="ECO:0000256" key="15">
    <source>
        <dbReference type="ARBA" id="ARBA00049778"/>
    </source>
</evidence>
<evidence type="ECO:0000256" key="7">
    <source>
        <dbReference type="ARBA" id="ARBA00023098"/>
    </source>
</evidence>
<protein>
    <recommendedName>
        <fullName evidence="14">Cholesterol oxidase</fullName>
        <ecNumber evidence="13">1.1.3.6</ecNumber>
        <ecNumber evidence="11">5.3.3.1</ecNumber>
    </recommendedName>
    <alternativeName>
        <fullName evidence="15">Cholesterol isomerase</fullName>
    </alternativeName>
</protein>
<evidence type="ECO:0000256" key="4">
    <source>
        <dbReference type="ARBA" id="ARBA00022630"/>
    </source>
</evidence>
<evidence type="ECO:0000259" key="17">
    <source>
        <dbReference type="Pfam" id="PF00890"/>
    </source>
</evidence>
<dbReference type="InterPro" id="IPR000172">
    <property type="entry name" value="GMC_OxRdtase_N"/>
</dbReference>
<evidence type="ECO:0000313" key="21">
    <source>
        <dbReference type="Proteomes" id="UP000059074"/>
    </source>
</evidence>
<comment type="similarity">
    <text evidence="2">Belongs to the GMC oxidoreductase family.</text>
</comment>
<evidence type="ECO:0000256" key="1">
    <source>
        <dbReference type="ARBA" id="ARBA00001974"/>
    </source>
</evidence>
<dbReference type="InterPro" id="IPR029058">
    <property type="entry name" value="AB_hydrolase_fold"/>
</dbReference>
<dbReference type="EC" id="5.3.3.1" evidence="11"/>
<keyword evidence="6 20" id="KW-0560">Oxidoreductase</keyword>
<dbReference type="InterPro" id="IPR036188">
    <property type="entry name" value="FAD/NAD-bd_sf"/>
</dbReference>
<dbReference type="PANTHER" id="PTHR47470">
    <property type="entry name" value="CHOLESTEROL OXIDASE"/>
    <property type="match status" value="1"/>
</dbReference>
<dbReference type="GO" id="GO:0016995">
    <property type="term" value="F:cholesterol oxidase activity"/>
    <property type="evidence" value="ECO:0007669"/>
    <property type="project" value="UniProtKB-EC"/>
</dbReference>
<dbReference type="PANTHER" id="PTHR47470:SF1">
    <property type="entry name" value="FAD-DEPENDENT OXIDOREDUCTASE 2 FAD BINDING DOMAIN-CONTAINING PROTEIN"/>
    <property type="match status" value="1"/>
</dbReference>
<dbReference type="OrthoDB" id="9798604at2"/>
<evidence type="ECO:0000259" key="16">
    <source>
        <dbReference type="Pfam" id="PF00732"/>
    </source>
</evidence>
<evidence type="ECO:0000256" key="6">
    <source>
        <dbReference type="ARBA" id="ARBA00023002"/>
    </source>
</evidence>
<dbReference type="SUPFAM" id="SSF51905">
    <property type="entry name" value="FAD/NAD(P)-binding domain"/>
    <property type="match status" value="1"/>
</dbReference>
<feature type="domain" description="FAD-dependent oxidoreductase 2 FAD-binding" evidence="17">
    <location>
        <begin position="16"/>
        <end position="49"/>
    </location>
</feature>
<dbReference type="GO" id="GO:0008203">
    <property type="term" value="P:cholesterol metabolic process"/>
    <property type="evidence" value="ECO:0007669"/>
    <property type="project" value="UniProtKB-KW"/>
</dbReference>
<dbReference type="AlphaFoldDB" id="A0A109BJK0"/>
<organism evidence="20 21">
    <name type="scientific">Hyphomicrobium sulfonivorans</name>
    <dbReference type="NCBI Taxonomy" id="121290"/>
    <lineage>
        <taxon>Bacteria</taxon>
        <taxon>Pseudomonadati</taxon>
        <taxon>Pseudomonadota</taxon>
        <taxon>Alphaproteobacteria</taxon>
        <taxon>Hyphomicrobiales</taxon>
        <taxon>Hyphomicrobiaceae</taxon>
        <taxon>Hyphomicrobium</taxon>
    </lineage>
</organism>
<dbReference type="Pfam" id="PF05199">
    <property type="entry name" value="GMC_oxred_C"/>
    <property type="match status" value="1"/>
</dbReference>
<keyword evidence="21" id="KW-1185">Reference proteome</keyword>
<dbReference type="Gene3D" id="3.40.50.1820">
    <property type="entry name" value="alpha/beta hydrolase"/>
    <property type="match status" value="1"/>
</dbReference>
<dbReference type="EC" id="1.1.3.6" evidence="13"/>
<evidence type="ECO:0000256" key="5">
    <source>
        <dbReference type="ARBA" id="ARBA00022827"/>
    </source>
</evidence>
<dbReference type="PATRIC" id="fig|121290.4.peg.3118"/>
<dbReference type="Pfam" id="PF00890">
    <property type="entry name" value="FAD_binding_2"/>
    <property type="match status" value="1"/>
</dbReference>
<proteinExistence type="inferred from homology"/>
<evidence type="ECO:0000256" key="2">
    <source>
        <dbReference type="ARBA" id="ARBA00010790"/>
    </source>
</evidence>
<feature type="domain" description="Glucose-methanol-choline oxidoreductase C-terminal" evidence="18">
    <location>
        <begin position="480"/>
        <end position="544"/>
    </location>
</feature>
<dbReference type="RefSeq" id="WP_068460552.1">
    <property type="nucleotide sequence ID" value="NZ_LMTR01000040.1"/>
</dbReference>
<keyword evidence="5" id="KW-0274">FAD</keyword>
<dbReference type="InterPro" id="IPR052542">
    <property type="entry name" value="Cholesterol_Oxidase"/>
</dbReference>
<accession>A0A109BJK0</accession>
<dbReference type="Pfam" id="PF12697">
    <property type="entry name" value="Abhydrolase_6"/>
    <property type="match status" value="1"/>
</dbReference>
<evidence type="ECO:0000256" key="10">
    <source>
        <dbReference type="ARBA" id="ARBA00023235"/>
    </source>
</evidence>
<dbReference type="Gene3D" id="3.50.50.60">
    <property type="entry name" value="FAD/NAD(P)-binding domain"/>
    <property type="match status" value="3"/>
</dbReference>
<evidence type="ECO:0000259" key="19">
    <source>
        <dbReference type="Pfam" id="PF12697"/>
    </source>
</evidence>
<sequence>MRRLSKSVADLKLRYDVVVVGSGYGGGVAASRMARAGKRVAVLERGQEFAIGDFPDRMIEAQEQFQVSREGQRVSGSPSALYDLRLGKDIHVFVGCGLGGGSLVNANVSLPPDPRVWDDPVWPPELAQDQTRQEGFARAMDVLRPVPYEGPRLDKLHALGISGNAFHRDITRPPINVTLKKQVNYAGVEQPACTLCGDCCSGCNVGAKNTVQVTYIADAFQHGAEIFTEMRVTHVLPERGRWRIFFEALGHDREKFAAADQSITADVVVLGAGTLGSTEILLRSRQEGLAVSDQLGERFTGNGDVLAFAYNNDVRINGIGVGDPPVADTGPVGPCISGMIDLRNTDKLEDGMVIEEGSIPSALAPILPALLTIGGDKLGEDTDRGVVDFLAERKRRRESLLFGAYQGAVNNTQTYLVMSHDDGKGRIALENGRLKLVWPKVAQQSIFEKVDRTLRRATLATGGNYIRNPLTETILGNNLITVHPLGGCAMGHDRASGVVNHKCQVFDARPDAPANAVHAGLYVCDGSVIPRPLGVNPLLTITALSERAMIHLAQDRGWDFSDAQRHDLPLLVAAPQGRETTRPAGVEFTERMAGFVSQAVALPYETAARRGKEEGHPCNFTLTVIIDDVDRFVADPQRSGRIVGTVECSALSPEPLEIFDGKFNLMRVDEAAVETKRFDYRFSLAARDGSEYYFDGHKVVRSDATLDLWRDTTRLNIDIARGGQGQFGPLARGMLEIAPSDFYVQMQTLRGTGGANTADRMRAVGKFGRFFSRELFDTYGGVLARTGRYDALNPRKKRTLRVPEPEVHLVRTEDGKTLKLTRYRGGAKGPVVLMHGLGVSSLIFSIDTIETNLLEYLVAEGYDCWLLDYRASVDLPYAHELWSADDVAIRDYPAALAKVRGITRAPTVQVIAHCFGATTFTMSMLAGLEGVRSAVISQISTDYVVPFFPQRMLAYLRAPELFEAIGIDVVNARATTADPLRERVLDKVLQAIVPVPRSERTREATSNRITALYGRLYNLAQLNDATITSGLAEMFGEANIEAFRHLALLTREGKLLDAEGRDVYLPHLERMALPILFVHGGDNACFRPESTARTIDRLAAVNGRQLYDRHVIPGYGHIDCIFGKNASHDVYPLIAAHLDKTADI</sequence>
<evidence type="ECO:0000256" key="12">
    <source>
        <dbReference type="ARBA" id="ARBA00049645"/>
    </source>
</evidence>
<dbReference type="InterPro" id="IPR000073">
    <property type="entry name" value="AB_hydrolase_1"/>
</dbReference>
<reference evidence="20 21" key="1">
    <citation type="submission" date="2015-10" db="EMBL/GenBank/DDBJ databases">
        <title>Transcriptomic analysis of a linuron degrading triple-species bacterial consortium.</title>
        <authorList>
            <person name="Albers P."/>
        </authorList>
    </citation>
    <scope>NUCLEOTIDE SEQUENCE [LARGE SCALE GENOMIC DNA]</scope>
    <source>
        <strain evidence="20 21">WDL6</strain>
    </source>
</reference>
<feature type="domain" description="AB hydrolase-1" evidence="19">
    <location>
        <begin position="831"/>
        <end position="1122"/>
    </location>
</feature>
<dbReference type="GO" id="GO:0004769">
    <property type="term" value="F:steroid Delta-isomerase activity"/>
    <property type="evidence" value="ECO:0007669"/>
    <property type="project" value="UniProtKB-EC"/>
</dbReference>
<evidence type="ECO:0000259" key="18">
    <source>
        <dbReference type="Pfam" id="PF05199"/>
    </source>
</evidence>
<evidence type="ECO:0000256" key="3">
    <source>
        <dbReference type="ARBA" id="ARBA00022548"/>
    </source>
</evidence>
<comment type="pathway">
    <text evidence="12">Steroid metabolism; cholesterol degradation.</text>
</comment>
<keyword evidence="3" id="KW-0153">Cholesterol metabolism</keyword>
<dbReference type="PRINTS" id="PR00411">
    <property type="entry name" value="PNDRDTASEI"/>
</dbReference>
<dbReference type="SUPFAM" id="SSF53474">
    <property type="entry name" value="alpha/beta-Hydrolases"/>
    <property type="match status" value="1"/>
</dbReference>
<gene>
    <name evidence="20" type="ORF">APY04_1157</name>
</gene>
<evidence type="ECO:0000256" key="9">
    <source>
        <dbReference type="ARBA" id="ARBA00023221"/>
    </source>
</evidence>
<name>A0A109BJK0_HYPSL</name>
<dbReference type="STRING" id="121290.APY04_1157"/>
<evidence type="ECO:0000256" key="8">
    <source>
        <dbReference type="ARBA" id="ARBA00023166"/>
    </source>
</evidence>
<keyword evidence="9" id="KW-0753">Steroid metabolism</keyword>
<dbReference type="GO" id="GO:0050660">
    <property type="term" value="F:flavin adenine dinucleotide binding"/>
    <property type="evidence" value="ECO:0007669"/>
    <property type="project" value="InterPro"/>
</dbReference>
<dbReference type="InterPro" id="IPR003953">
    <property type="entry name" value="FAD-dep_OxRdtase_2_FAD-bd"/>
</dbReference>
<evidence type="ECO:0000313" key="20">
    <source>
        <dbReference type="EMBL" id="KWT69948.1"/>
    </source>
</evidence>
<comment type="cofactor">
    <cofactor evidence="1">
        <name>FAD</name>
        <dbReference type="ChEBI" id="CHEBI:57692"/>
    </cofactor>
</comment>
<dbReference type="InterPro" id="IPR007867">
    <property type="entry name" value="GMC_OxRtase_C"/>
</dbReference>
<dbReference type="Pfam" id="PF00732">
    <property type="entry name" value="GMC_oxred_N"/>
    <property type="match status" value="1"/>
</dbReference>
<evidence type="ECO:0000256" key="13">
    <source>
        <dbReference type="ARBA" id="ARBA00049723"/>
    </source>
</evidence>
<dbReference type="EMBL" id="LMTR01000040">
    <property type="protein sequence ID" value="KWT69948.1"/>
    <property type="molecule type" value="Genomic_DNA"/>
</dbReference>